<evidence type="ECO:0000256" key="12">
    <source>
        <dbReference type="HAMAP-Rule" id="MF_00041"/>
    </source>
</evidence>
<dbReference type="CDD" id="cd07963">
    <property type="entry name" value="Anticodon_Ia_Cys"/>
    <property type="match status" value="1"/>
</dbReference>
<evidence type="ECO:0000256" key="10">
    <source>
        <dbReference type="ARBA" id="ARBA00022917"/>
    </source>
</evidence>
<feature type="domain" description="Cysteinyl-tRNA synthetase class Ia DALR" evidence="14">
    <location>
        <begin position="340"/>
        <end position="402"/>
    </location>
</feature>
<keyword evidence="6 12" id="KW-0479">Metal-binding</keyword>
<evidence type="ECO:0000256" key="9">
    <source>
        <dbReference type="ARBA" id="ARBA00022840"/>
    </source>
</evidence>
<protein>
    <recommendedName>
        <fullName evidence="12">Cysteine--tRNA ligase</fullName>
        <ecNumber evidence="12">6.1.1.16</ecNumber>
    </recommendedName>
    <alternativeName>
        <fullName evidence="12">Cysteinyl-tRNA synthetase</fullName>
        <shortName evidence="12">CysRS</shortName>
    </alternativeName>
</protein>
<keyword evidence="5 12" id="KW-0436">Ligase</keyword>
<dbReference type="GO" id="GO:0016874">
    <property type="term" value="F:ligase activity"/>
    <property type="evidence" value="ECO:0007669"/>
    <property type="project" value="UniProtKB-KW"/>
</dbReference>
<evidence type="ECO:0000313" key="15">
    <source>
        <dbReference type="EMBL" id="GGY64555.1"/>
    </source>
</evidence>
<dbReference type="PRINTS" id="PR00983">
    <property type="entry name" value="TRNASYNTHCYS"/>
</dbReference>
<name>A0ABQ3AUP3_9GAMM</name>
<evidence type="ECO:0000256" key="4">
    <source>
        <dbReference type="ARBA" id="ARBA00022490"/>
    </source>
</evidence>
<proteinExistence type="inferred from homology"/>
<dbReference type="InterPro" id="IPR015273">
    <property type="entry name" value="Cys-tRNA-synt_Ia_DALR"/>
</dbReference>
<comment type="subunit">
    <text evidence="3 12">Monomer.</text>
</comment>
<feature type="binding site" evidence="12">
    <location>
        <position position="234"/>
    </location>
    <ligand>
        <name>Zn(2+)</name>
        <dbReference type="ChEBI" id="CHEBI:29105"/>
    </ligand>
</feature>
<dbReference type="Proteomes" id="UP000601597">
    <property type="component" value="Unassembled WGS sequence"/>
</dbReference>
<dbReference type="InterPro" id="IPR015803">
    <property type="entry name" value="Cys-tRNA-ligase"/>
</dbReference>
<keyword evidence="9 12" id="KW-0067">ATP-binding</keyword>
<dbReference type="EMBL" id="BMXV01000002">
    <property type="protein sequence ID" value="GGY64555.1"/>
    <property type="molecule type" value="Genomic_DNA"/>
</dbReference>
<comment type="similarity">
    <text evidence="2 12">Belongs to the class-I aminoacyl-tRNA synthetase family.</text>
</comment>
<dbReference type="HAMAP" id="MF_00041">
    <property type="entry name" value="Cys_tRNA_synth"/>
    <property type="match status" value="1"/>
</dbReference>
<dbReference type="PANTHER" id="PTHR10890">
    <property type="entry name" value="CYSTEINYL-TRNA SYNTHETASE"/>
    <property type="match status" value="1"/>
</dbReference>
<dbReference type="PANTHER" id="PTHR10890:SF3">
    <property type="entry name" value="CYSTEINE--TRNA LIGASE, CYTOPLASMIC"/>
    <property type="match status" value="1"/>
</dbReference>
<dbReference type="SMART" id="SM00840">
    <property type="entry name" value="DALR_2"/>
    <property type="match status" value="1"/>
</dbReference>
<feature type="binding site" evidence="12">
    <location>
        <position position="269"/>
    </location>
    <ligand>
        <name>ATP</name>
        <dbReference type="ChEBI" id="CHEBI:30616"/>
    </ligand>
</feature>
<keyword evidence="4 12" id="KW-0963">Cytoplasm</keyword>
<dbReference type="InterPro" id="IPR056411">
    <property type="entry name" value="CysS_C"/>
</dbReference>
<evidence type="ECO:0000256" key="11">
    <source>
        <dbReference type="ARBA" id="ARBA00023146"/>
    </source>
</evidence>
<dbReference type="SUPFAM" id="SSF52374">
    <property type="entry name" value="Nucleotidylyl transferase"/>
    <property type="match status" value="1"/>
</dbReference>
<dbReference type="InterPro" id="IPR024909">
    <property type="entry name" value="Cys-tRNA/MSH_ligase"/>
</dbReference>
<dbReference type="Pfam" id="PF23493">
    <property type="entry name" value="CysS_C"/>
    <property type="match status" value="1"/>
</dbReference>
<accession>A0ABQ3AUP3</accession>
<evidence type="ECO:0000256" key="3">
    <source>
        <dbReference type="ARBA" id="ARBA00011245"/>
    </source>
</evidence>
<dbReference type="Gene3D" id="1.20.120.1910">
    <property type="entry name" value="Cysteine-tRNA ligase, C-terminal anti-codon recognition domain"/>
    <property type="match status" value="1"/>
</dbReference>
<keyword evidence="16" id="KW-1185">Reference proteome</keyword>
<gene>
    <name evidence="12 15" type="primary">cysS</name>
    <name evidence="15" type="ORF">GCM10007071_09030</name>
</gene>
<dbReference type="EC" id="6.1.1.16" evidence="12"/>
<feature type="short sequence motif" description="'HIGH' region" evidence="12">
    <location>
        <begin position="30"/>
        <end position="40"/>
    </location>
</feature>
<evidence type="ECO:0000256" key="6">
    <source>
        <dbReference type="ARBA" id="ARBA00022723"/>
    </source>
</evidence>
<evidence type="ECO:0000256" key="5">
    <source>
        <dbReference type="ARBA" id="ARBA00022598"/>
    </source>
</evidence>
<evidence type="ECO:0000256" key="13">
    <source>
        <dbReference type="SAM" id="Coils"/>
    </source>
</evidence>
<feature type="binding site" evidence="12">
    <location>
        <position position="209"/>
    </location>
    <ligand>
        <name>Zn(2+)</name>
        <dbReference type="ChEBI" id="CHEBI:29105"/>
    </ligand>
</feature>
<reference evidence="16" key="1">
    <citation type="journal article" date="2019" name="Int. J. Syst. Evol. Microbiol.">
        <title>The Global Catalogue of Microorganisms (GCM) 10K type strain sequencing project: providing services to taxonomists for standard genome sequencing and annotation.</title>
        <authorList>
            <consortium name="The Broad Institute Genomics Platform"/>
            <consortium name="The Broad Institute Genome Sequencing Center for Infectious Disease"/>
            <person name="Wu L."/>
            <person name="Ma J."/>
        </authorList>
    </citation>
    <scope>NUCLEOTIDE SEQUENCE [LARGE SCALE GENOMIC DNA]</scope>
    <source>
        <strain evidence="16">KCTC 22280</strain>
    </source>
</reference>
<dbReference type="SUPFAM" id="SSF47323">
    <property type="entry name" value="Anticodon-binding domain of a subclass of class I aminoacyl-tRNA synthetases"/>
    <property type="match status" value="1"/>
</dbReference>
<evidence type="ECO:0000256" key="7">
    <source>
        <dbReference type="ARBA" id="ARBA00022741"/>
    </source>
</evidence>
<evidence type="ECO:0000313" key="16">
    <source>
        <dbReference type="Proteomes" id="UP000601597"/>
    </source>
</evidence>
<evidence type="ECO:0000256" key="8">
    <source>
        <dbReference type="ARBA" id="ARBA00022833"/>
    </source>
</evidence>
<dbReference type="RefSeq" id="WP_189573470.1">
    <property type="nucleotide sequence ID" value="NZ_BMXV01000002.1"/>
</dbReference>
<feature type="short sequence motif" description="'KMSKS' region" evidence="12">
    <location>
        <begin position="266"/>
        <end position="270"/>
    </location>
</feature>
<dbReference type="InterPro" id="IPR032678">
    <property type="entry name" value="tRNA-synt_1_cat_dom"/>
</dbReference>
<evidence type="ECO:0000259" key="14">
    <source>
        <dbReference type="SMART" id="SM00840"/>
    </source>
</evidence>
<organism evidence="15 16">
    <name type="scientific">Marinobacter zhanjiangensis</name>
    <dbReference type="NCBI Taxonomy" id="578215"/>
    <lineage>
        <taxon>Bacteria</taxon>
        <taxon>Pseudomonadati</taxon>
        <taxon>Pseudomonadota</taxon>
        <taxon>Gammaproteobacteria</taxon>
        <taxon>Pseudomonadales</taxon>
        <taxon>Marinobacteraceae</taxon>
        <taxon>Marinobacter</taxon>
    </lineage>
</organism>
<dbReference type="NCBIfam" id="TIGR00435">
    <property type="entry name" value="cysS"/>
    <property type="match status" value="1"/>
</dbReference>
<comment type="catalytic activity">
    <reaction evidence="12">
        <text>tRNA(Cys) + L-cysteine + ATP = L-cysteinyl-tRNA(Cys) + AMP + diphosphate</text>
        <dbReference type="Rhea" id="RHEA:17773"/>
        <dbReference type="Rhea" id="RHEA-COMP:9661"/>
        <dbReference type="Rhea" id="RHEA-COMP:9679"/>
        <dbReference type="ChEBI" id="CHEBI:30616"/>
        <dbReference type="ChEBI" id="CHEBI:33019"/>
        <dbReference type="ChEBI" id="CHEBI:35235"/>
        <dbReference type="ChEBI" id="CHEBI:78442"/>
        <dbReference type="ChEBI" id="CHEBI:78517"/>
        <dbReference type="ChEBI" id="CHEBI:456215"/>
        <dbReference type="EC" id="6.1.1.16"/>
    </reaction>
</comment>
<evidence type="ECO:0000256" key="1">
    <source>
        <dbReference type="ARBA" id="ARBA00004496"/>
    </source>
</evidence>
<sequence>MIRIYNTLSQQKEDFRPIQPGKVRMYVCGMTVYDYCHLGHARVLVAFDVITRYLRHRGYDVHYVRNITDIDDKILRRADENGETFTDLTERMISAMHEDEHRLGVLAPNEEPKATDFIDEIIAMIHQLIQKGHAYAADNGDVYFSVDSFDGYGKLSKKKLEDLLAGARVDVDQAKKSPADFALWKAAKPGEVSWQSPWGDGRPGWHIECSAMSTKCLGDTFDIHGGGPDLLFPHHENEIAQSECATGHHFVNTWMHAGAIRVNKEKMSKSLGNFFTIREILDSYPPEVVRYFLVSSHYRSQVDYSEDNLIEAGQTLERLYHALRGVIPGKDVPETDFDHQFHEVMDDDFNTAGAISVLHGVSGALNQARRDGDEDRIRELAAVLVRLGGVLGLLQQDPEAFFKAGVPDDLSAEQIEAMIEARANARKEKNFAEADRIRDELQEKGVILDDSREGTSWRRG</sequence>
<dbReference type="InterPro" id="IPR014729">
    <property type="entry name" value="Rossmann-like_a/b/a_fold"/>
</dbReference>
<feature type="binding site" evidence="12">
    <location>
        <position position="238"/>
    </location>
    <ligand>
        <name>Zn(2+)</name>
        <dbReference type="ChEBI" id="CHEBI:29105"/>
    </ligand>
</feature>
<dbReference type="InterPro" id="IPR009080">
    <property type="entry name" value="tRNAsynth_Ia_anticodon-bd"/>
</dbReference>
<comment type="caution">
    <text evidence="15">The sequence shown here is derived from an EMBL/GenBank/DDBJ whole genome shotgun (WGS) entry which is preliminary data.</text>
</comment>
<dbReference type="Pfam" id="PF09190">
    <property type="entry name" value="DALR_2"/>
    <property type="match status" value="1"/>
</dbReference>
<comment type="cofactor">
    <cofactor evidence="12">
        <name>Zn(2+)</name>
        <dbReference type="ChEBI" id="CHEBI:29105"/>
    </cofactor>
    <text evidence="12">Binds 1 zinc ion per subunit.</text>
</comment>
<keyword evidence="13" id="KW-0175">Coiled coil</keyword>
<keyword evidence="10 12" id="KW-0648">Protein biosynthesis</keyword>
<evidence type="ECO:0000256" key="2">
    <source>
        <dbReference type="ARBA" id="ARBA00005594"/>
    </source>
</evidence>
<keyword evidence="7 12" id="KW-0547">Nucleotide-binding</keyword>
<feature type="binding site" evidence="12">
    <location>
        <position position="28"/>
    </location>
    <ligand>
        <name>Zn(2+)</name>
        <dbReference type="ChEBI" id="CHEBI:29105"/>
    </ligand>
</feature>
<dbReference type="Pfam" id="PF01406">
    <property type="entry name" value="tRNA-synt_1e"/>
    <property type="match status" value="1"/>
</dbReference>
<keyword evidence="8 12" id="KW-0862">Zinc</keyword>
<dbReference type="CDD" id="cd00672">
    <property type="entry name" value="CysRS_core"/>
    <property type="match status" value="1"/>
</dbReference>
<comment type="subcellular location">
    <subcellularLocation>
        <location evidence="1 12">Cytoplasm</location>
    </subcellularLocation>
</comment>
<dbReference type="Gene3D" id="3.40.50.620">
    <property type="entry name" value="HUPs"/>
    <property type="match status" value="1"/>
</dbReference>
<feature type="coiled-coil region" evidence="13">
    <location>
        <begin position="415"/>
        <end position="444"/>
    </location>
</feature>
<keyword evidence="11 12" id="KW-0030">Aminoacyl-tRNA synthetase</keyword>